<reference evidence="1" key="2">
    <citation type="journal article" date="2020" name="Nat. Commun.">
        <title>Large-scale genome sequencing of mycorrhizal fungi provides insights into the early evolution of symbiotic traits.</title>
        <authorList>
            <person name="Miyauchi S."/>
            <person name="Kiss E."/>
            <person name="Kuo A."/>
            <person name="Drula E."/>
            <person name="Kohler A."/>
            <person name="Sanchez-Garcia M."/>
            <person name="Morin E."/>
            <person name="Andreopoulos B."/>
            <person name="Barry K.W."/>
            <person name="Bonito G."/>
            <person name="Buee M."/>
            <person name="Carver A."/>
            <person name="Chen C."/>
            <person name="Cichocki N."/>
            <person name="Clum A."/>
            <person name="Culley D."/>
            <person name="Crous P.W."/>
            <person name="Fauchery L."/>
            <person name="Girlanda M."/>
            <person name="Hayes R.D."/>
            <person name="Keri Z."/>
            <person name="LaButti K."/>
            <person name="Lipzen A."/>
            <person name="Lombard V."/>
            <person name="Magnuson J."/>
            <person name="Maillard F."/>
            <person name="Murat C."/>
            <person name="Nolan M."/>
            <person name="Ohm R.A."/>
            <person name="Pangilinan J."/>
            <person name="Pereira M.F."/>
            <person name="Perotto S."/>
            <person name="Peter M."/>
            <person name="Pfister S."/>
            <person name="Riley R."/>
            <person name="Sitrit Y."/>
            <person name="Stielow J.B."/>
            <person name="Szollosi G."/>
            <person name="Zifcakova L."/>
            <person name="Stursova M."/>
            <person name="Spatafora J.W."/>
            <person name="Tedersoo L."/>
            <person name="Vaario L.M."/>
            <person name="Yamada A."/>
            <person name="Yan M."/>
            <person name="Wang P."/>
            <person name="Xu J."/>
            <person name="Bruns T."/>
            <person name="Baldrian P."/>
            <person name="Vilgalys R."/>
            <person name="Dunand C."/>
            <person name="Henrissat B."/>
            <person name="Grigoriev I.V."/>
            <person name="Hibbett D."/>
            <person name="Nagy L.G."/>
            <person name="Martin F.M."/>
        </authorList>
    </citation>
    <scope>NUCLEOTIDE SEQUENCE</scope>
    <source>
        <strain evidence="1">P2</strain>
    </source>
</reference>
<dbReference type="EMBL" id="MU117969">
    <property type="protein sequence ID" value="KAF9652405.1"/>
    <property type="molecule type" value="Genomic_DNA"/>
</dbReference>
<gene>
    <name evidence="1" type="ORF">BDM02DRAFT_3109423</name>
</gene>
<proteinExistence type="predicted"/>
<keyword evidence="2" id="KW-1185">Reference proteome</keyword>
<comment type="caution">
    <text evidence="1">The sequence shown here is derived from an EMBL/GenBank/DDBJ whole genome shotgun (WGS) entry which is preliminary data.</text>
</comment>
<organism evidence="1 2">
    <name type="scientific">Thelephora ganbajun</name>
    <name type="common">Ganba fungus</name>
    <dbReference type="NCBI Taxonomy" id="370292"/>
    <lineage>
        <taxon>Eukaryota</taxon>
        <taxon>Fungi</taxon>
        <taxon>Dikarya</taxon>
        <taxon>Basidiomycota</taxon>
        <taxon>Agaricomycotina</taxon>
        <taxon>Agaricomycetes</taxon>
        <taxon>Thelephorales</taxon>
        <taxon>Thelephoraceae</taxon>
        <taxon>Thelephora</taxon>
    </lineage>
</organism>
<evidence type="ECO:0000313" key="2">
    <source>
        <dbReference type="Proteomes" id="UP000886501"/>
    </source>
</evidence>
<accession>A0ACB6ZRK4</accession>
<protein>
    <submittedName>
        <fullName evidence="1">Uncharacterized protein</fullName>
    </submittedName>
</protein>
<reference evidence="1" key="1">
    <citation type="submission" date="2019-10" db="EMBL/GenBank/DDBJ databases">
        <authorList>
            <consortium name="DOE Joint Genome Institute"/>
            <person name="Kuo A."/>
            <person name="Miyauchi S."/>
            <person name="Kiss E."/>
            <person name="Drula E."/>
            <person name="Kohler A."/>
            <person name="Sanchez-Garcia M."/>
            <person name="Andreopoulos B."/>
            <person name="Barry K.W."/>
            <person name="Bonito G."/>
            <person name="Buee M."/>
            <person name="Carver A."/>
            <person name="Chen C."/>
            <person name="Cichocki N."/>
            <person name="Clum A."/>
            <person name="Culley D."/>
            <person name="Crous P.W."/>
            <person name="Fauchery L."/>
            <person name="Girlanda M."/>
            <person name="Hayes R."/>
            <person name="Keri Z."/>
            <person name="Labutti K."/>
            <person name="Lipzen A."/>
            <person name="Lombard V."/>
            <person name="Magnuson J."/>
            <person name="Maillard F."/>
            <person name="Morin E."/>
            <person name="Murat C."/>
            <person name="Nolan M."/>
            <person name="Ohm R."/>
            <person name="Pangilinan J."/>
            <person name="Pereira M."/>
            <person name="Perotto S."/>
            <person name="Peter M."/>
            <person name="Riley R."/>
            <person name="Sitrit Y."/>
            <person name="Stielow B."/>
            <person name="Szollosi G."/>
            <person name="Zifcakova L."/>
            <person name="Stursova M."/>
            <person name="Spatafora J.W."/>
            <person name="Tedersoo L."/>
            <person name="Vaario L.-M."/>
            <person name="Yamada A."/>
            <person name="Yan M."/>
            <person name="Wang P."/>
            <person name="Xu J."/>
            <person name="Bruns T."/>
            <person name="Baldrian P."/>
            <person name="Vilgalys R."/>
            <person name="Henrissat B."/>
            <person name="Grigoriev I.V."/>
            <person name="Hibbett D."/>
            <person name="Nagy L.G."/>
            <person name="Martin F.M."/>
        </authorList>
    </citation>
    <scope>NUCLEOTIDE SEQUENCE</scope>
    <source>
        <strain evidence="1">P2</strain>
    </source>
</reference>
<name>A0ACB6ZRK4_THEGA</name>
<dbReference type="Proteomes" id="UP000886501">
    <property type="component" value="Unassembled WGS sequence"/>
</dbReference>
<evidence type="ECO:0000313" key="1">
    <source>
        <dbReference type="EMBL" id="KAF9652405.1"/>
    </source>
</evidence>
<sequence>MQGLVPHSASSPEEPAPSSGPTSLLSDPLIKLERHSPSDPQCPSPSSPSSHSIPSFTQIPSFASGRNTAALKTRKKRSAHPYTHPPPRVSSGRRQHPSAMSAPPYGNWPSNTAKYEQSEYPSGDLSHVERRPSDGDQQPPYYFASDNTVHRYRSDIRPNSSEPMTSSSLTGAMGEPTLSAHSSPSSDRSFRDPSQSSHLRSTPMDWHSDVSQPGNVIVAGGIPTSYYAPPTTSSTHSSANPNLHYPAYNPYNTPDLYEHSGSFMSSTPYTEFTSRPGPTTSTPPDIVPPSMSLPLTGPHSAPVRSSMRKETVEDELRLLRNRVRELEIEKEAANRRVRELHAAVTAGYSQTGIHPSGLTSPVSNPPNMDAFQESWNARTNARIRTFCSLNRAGNALCAWHDSRRERRAYPPRMAPPSHLNCGCTFEEALFEESLARHGVGSYHPGENVRMDPALRNPFLKLLKQRYGYKDGDFERDPITGTWVEGEGPALWETRALSGNSKRRLDDRKS</sequence>